<reference evidence="3" key="1">
    <citation type="journal article" date="2017" name="Nat. Commun.">
        <title>The asparagus genome sheds light on the origin and evolution of a young Y chromosome.</title>
        <authorList>
            <person name="Harkess A."/>
            <person name="Zhou J."/>
            <person name="Xu C."/>
            <person name="Bowers J.E."/>
            <person name="Van der Hulst R."/>
            <person name="Ayyampalayam S."/>
            <person name="Mercati F."/>
            <person name="Riccardi P."/>
            <person name="McKain M.R."/>
            <person name="Kakrana A."/>
            <person name="Tang H."/>
            <person name="Ray J."/>
            <person name="Groenendijk J."/>
            <person name="Arikit S."/>
            <person name="Mathioni S.M."/>
            <person name="Nakano M."/>
            <person name="Shan H."/>
            <person name="Telgmann-Rauber A."/>
            <person name="Kanno A."/>
            <person name="Yue Z."/>
            <person name="Chen H."/>
            <person name="Li W."/>
            <person name="Chen Y."/>
            <person name="Xu X."/>
            <person name="Zhang Y."/>
            <person name="Luo S."/>
            <person name="Chen H."/>
            <person name="Gao J."/>
            <person name="Mao Z."/>
            <person name="Pires J.C."/>
            <person name="Luo M."/>
            <person name="Kudrna D."/>
            <person name="Wing R.A."/>
            <person name="Meyers B.C."/>
            <person name="Yi K."/>
            <person name="Kong H."/>
            <person name="Lavrijsen P."/>
            <person name="Sunseri F."/>
            <person name="Falavigna A."/>
            <person name="Ye Y."/>
            <person name="Leebens-Mack J.H."/>
            <person name="Chen G."/>
        </authorList>
    </citation>
    <scope>NUCLEOTIDE SEQUENCE [LARGE SCALE GENOMIC DNA]</scope>
    <source>
        <strain evidence="3">cv. DH0086</strain>
    </source>
</reference>
<keyword evidence="3" id="KW-1185">Reference proteome</keyword>
<sequence length="153" mass="17683">MDIFEDKSFKLNYITSPGSVSQIQIAIFFFKSRTKIPPCQKKGKRKKNQSPNPQFPSSMDIFEYKSFKLKNFFILTEEYEEDKVVDGNSPPPLFSDDEAILCDPCFNKKCPEKHYLLLDALKSHILALYPGRRMSCGCGNQFTDNRQKTQHQA</sequence>
<evidence type="ECO:0000313" key="2">
    <source>
        <dbReference type="EMBL" id="ONK75414.1"/>
    </source>
</evidence>
<evidence type="ECO:0000313" key="3">
    <source>
        <dbReference type="Proteomes" id="UP000243459"/>
    </source>
</evidence>
<accession>A0A5P1FBJ3</accession>
<protein>
    <submittedName>
        <fullName evidence="2">Uncharacterized protein</fullName>
    </submittedName>
</protein>
<organism evidence="2 3">
    <name type="scientific">Asparagus officinalis</name>
    <name type="common">Garden asparagus</name>
    <dbReference type="NCBI Taxonomy" id="4686"/>
    <lineage>
        <taxon>Eukaryota</taxon>
        <taxon>Viridiplantae</taxon>
        <taxon>Streptophyta</taxon>
        <taxon>Embryophyta</taxon>
        <taxon>Tracheophyta</taxon>
        <taxon>Spermatophyta</taxon>
        <taxon>Magnoliopsida</taxon>
        <taxon>Liliopsida</taxon>
        <taxon>Asparagales</taxon>
        <taxon>Asparagaceae</taxon>
        <taxon>Asparagoideae</taxon>
        <taxon>Asparagus</taxon>
    </lineage>
</organism>
<dbReference type="EMBL" id="CM007383">
    <property type="protein sequence ID" value="ONK75414.1"/>
    <property type="molecule type" value="Genomic_DNA"/>
</dbReference>
<proteinExistence type="predicted"/>
<dbReference type="AlphaFoldDB" id="A0A5P1FBJ3"/>
<dbReference type="Proteomes" id="UP000243459">
    <property type="component" value="Chromosome 3"/>
</dbReference>
<evidence type="ECO:0000256" key="1">
    <source>
        <dbReference type="SAM" id="MobiDB-lite"/>
    </source>
</evidence>
<feature type="region of interest" description="Disordered" evidence="1">
    <location>
        <begin position="37"/>
        <end position="58"/>
    </location>
</feature>
<dbReference type="Gramene" id="ONK75414">
    <property type="protein sequence ID" value="ONK75414"/>
    <property type="gene ID" value="A4U43_C03F16600"/>
</dbReference>
<name>A0A5P1FBJ3_ASPOF</name>
<gene>
    <name evidence="2" type="ORF">A4U43_C03F16600</name>
</gene>